<name>A0ABM8QR41_9BACT</name>
<evidence type="ECO:0000313" key="1">
    <source>
        <dbReference type="EMBL" id="CAE6710879.1"/>
    </source>
</evidence>
<comment type="caution">
    <text evidence="1">The sequence shown here is derived from an EMBL/GenBank/DDBJ whole genome shotgun (WGS) entry which is preliminary data.</text>
</comment>
<keyword evidence="2" id="KW-1185">Reference proteome</keyword>
<evidence type="ECO:0000313" key="2">
    <source>
        <dbReference type="Proteomes" id="UP000675880"/>
    </source>
</evidence>
<gene>
    <name evidence="1" type="ORF">NSPZN2_11208</name>
</gene>
<dbReference type="EMBL" id="CAJNBJ010000001">
    <property type="protein sequence ID" value="CAE6710879.1"/>
    <property type="molecule type" value="Genomic_DNA"/>
</dbReference>
<proteinExistence type="predicted"/>
<accession>A0ABM8QR41</accession>
<reference evidence="1 2" key="1">
    <citation type="submission" date="2021-02" db="EMBL/GenBank/DDBJ databases">
        <authorList>
            <person name="Han P."/>
        </authorList>
    </citation>
    <scope>NUCLEOTIDE SEQUENCE [LARGE SCALE GENOMIC DNA]</scope>
    <source>
        <strain evidence="1">Candidatus Nitrospira sp. ZN2</strain>
    </source>
</reference>
<sequence>MARSSPAHSEHVTIQTGTIKNGTVFEASVSAGGGIVVGAYEERRQQRDEGILSQ</sequence>
<dbReference type="Proteomes" id="UP000675880">
    <property type="component" value="Unassembled WGS sequence"/>
</dbReference>
<protein>
    <submittedName>
        <fullName evidence="1">Uncharacterized protein</fullName>
    </submittedName>
</protein>
<dbReference type="RefSeq" id="WP_213040982.1">
    <property type="nucleotide sequence ID" value="NZ_CAJNBJ010000001.1"/>
</dbReference>
<organism evidence="1 2">
    <name type="scientific">Nitrospira defluvii</name>
    <dbReference type="NCBI Taxonomy" id="330214"/>
    <lineage>
        <taxon>Bacteria</taxon>
        <taxon>Pseudomonadati</taxon>
        <taxon>Nitrospirota</taxon>
        <taxon>Nitrospiria</taxon>
        <taxon>Nitrospirales</taxon>
        <taxon>Nitrospiraceae</taxon>
        <taxon>Nitrospira</taxon>
    </lineage>
</organism>